<keyword evidence="8" id="KW-1185">Reference proteome</keyword>
<dbReference type="Pfam" id="PF00872">
    <property type="entry name" value="Transposase_mut"/>
    <property type="match status" value="1"/>
</dbReference>
<dbReference type="PANTHER" id="PTHR33217">
    <property type="entry name" value="TRANSPOSASE FOR INSERTION SEQUENCE ELEMENT IS1081"/>
    <property type="match status" value="1"/>
</dbReference>
<dbReference type="Proteomes" id="UP000516957">
    <property type="component" value="Unassembled WGS sequence"/>
</dbReference>
<evidence type="ECO:0000256" key="6">
    <source>
        <dbReference type="RuleBase" id="RU365089"/>
    </source>
</evidence>
<evidence type="ECO:0000256" key="3">
    <source>
        <dbReference type="ARBA" id="ARBA00022578"/>
    </source>
</evidence>
<keyword evidence="5 6" id="KW-0233">DNA recombination</keyword>
<keyword evidence="3 6" id="KW-0815">Transposition</keyword>
<accession>A0A7Y9JSL1</accession>
<dbReference type="InterPro" id="IPR001207">
    <property type="entry name" value="Transposase_mutator"/>
</dbReference>
<sequence length="412" mass="45579">MALPQSALSELLEAFRAGEGVDLVRESVRVALQELIELEAAERIGAAPYERTEERVTERNGHRPRMLTTKAGDVELRIPKLRKGSFFPIILEPRRRIDQALYAVVMEAYVQGISTRSVDDLVEAMGGTGVSKSEVSRICAGLDETVGAFRTRALDHVEFPYVYLDATYLHVRNAPGKGGQVVSMAVVVATGVTATGEREILGLDVGDSEDEVFWRAFLLSLKQRGLTGVKLVISDQHAGLVKALKRAFQGVAHQRCRVHFARNLLAHVPKGQADYVAAAFRMIFAQPTPEDVDAAWDKTRDELATRFPKLGPLMDGAKAEVLAFTGLPREHWRKIWSTNPLERINKEIKRRSRVVGIFPNAAAVIRLVGAVLIDMHDEWIAGDRHYLSEGSMAKLYKTSDTEPVAAIESSDM</sequence>
<evidence type="ECO:0000256" key="4">
    <source>
        <dbReference type="ARBA" id="ARBA00023125"/>
    </source>
</evidence>
<evidence type="ECO:0000256" key="5">
    <source>
        <dbReference type="ARBA" id="ARBA00023172"/>
    </source>
</evidence>
<comment type="function">
    <text evidence="1 6">Required for the transposition of the insertion element.</text>
</comment>
<dbReference type="RefSeq" id="WP_179616262.1">
    <property type="nucleotide sequence ID" value="NZ_CP059163.1"/>
</dbReference>
<evidence type="ECO:0000313" key="8">
    <source>
        <dbReference type="Proteomes" id="UP000516957"/>
    </source>
</evidence>
<comment type="similarity">
    <text evidence="2 6">Belongs to the transposase mutator family.</text>
</comment>
<evidence type="ECO:0000313" key="7">
    <source>
        <dbReference type="EMBL" id="NYD58688.1"/>
    </source>
</evidence>
<dbReference type="GO" id="GO:0006313">
    <property type="term" value="P:DNA transposition"/>
    <property type="evidence" value="ECO:0007669"/>
    <property type="project" value="UniProtKB-UniRule"/>
</dbReference>
<protein>
    <recommendedName>
        <fullName evidence="6">Mutator family transposase</fullName>
    </recommendedName>
</protein>
<organism evidence="7 8">
    <name type="scientific">Nocardioides marinisabuli</name>
    <dbReference type="NCBI Taxonomy" id="419476"/>
    <lineage>
        <taxon>Bacteria</taxon>
        <taxon>Bacillati</taxon>
        <taxon>Actinomycetota</taxon>
        <taxon>Actinomycetes</taxon>
        <taxon>Propionibacteriales</taxon>
        <taxon>Nocardioidaceae</taxon>
        <taxon>Nocardioides</taxon>
    </lineage>
</organism>
<dbReference type="PANTHER" id="PTHR33217:SF7">
    <property type="entry name" value="TRANSPOSASE FOR INSERTION SEQUENCE ELEMENT IS1081"/>
    <property type="match status" value="1"/>
</dbReference>
<dbReference type="GO" id="GO:0003677">
    <property type="term" value="F:DNA binding"/>
    <property type="evidence" value="ECO:0007669"/>
    <property type="project" value="UniProtKB-UniRule"/>
</dbReference>
<dbReference type="AlphaFoldDB" id="A0A7Y9JSL1"/>
<dbReference type="EMBL" id="JACCBE010000001">
    <property type="protein sequence ID" value="NYD58688.1"/>
    <property type="molecule type" value="Genomic_DNA"/>
</dbReference>
<keyword evidence="6" id="KW-0814">Transposable element</keyword>
<gene>
    <name evidence="7" type="ORF">BKA08_002926</name>
</gene>
<evidence type="ECO:0000256" key="2">
    <source>
        <dbReference type="ARBA" id="ARBA00010961"/>
    </source>
</evidence>
<reference evidence="7 8" key="1">
    <citation type="submission" date="2020-07" db="EMBL/GenBank/DDBJ databases">
        <title>Sequencing the genomes of 1000 actinobacteria strains.</title>
        <authorList>
            <person name="Klenk H.-P."/>
        </authorList>
    </citation>
    <scope>NUCLEOTIDE SEQUENCE [LARGE SCALE GENOMIC DNA]</scope>
    <source>
        <strain evidence="7 8">DSM 18965</strain>
    </source>
</reference>
<comment type="caution">
    <text evidence="7">The sequence shown here is derived from an EMBL/GenBank/DDBJ whole genome shotgun (WGS) entry which is preliminary data.</text>
</comment>
<proteinExistence type="inferred from homology"/>
<dbReference type="GO" id="GO:0004803">
    <property type="term" value="F:transposase activity"/>
    <property type="evidence" value="ECO:0007669"/>
    <property type="project" value="UniProtKB-UniRule"/>
</dbReference>
<name>A0A7Y9JSL1_9ACTN</name>
<keyword evidence="4 6" id="KW-0238">DNA-binding</keyword>
<evidence type="ECO:0000256" key="1">
    <source>
        <dbReference type="ARBA" id="ARBA00002190"/>
    </source>
</evidence>
<dbReference type="NCBIfam" id="NF033543">
    <property type="entry name" value="transpos_IS256"/>
    <property type="match status" value="1"/>
</dbReference>